<evidence type="ECO:0000313" key="15">
    <source>
        <dbReference type="Proteomes" id="UP000461276"/>
    </source>
</evidence>
<dbReference type="EMBL" id="WKNE01000002">
    <property type="protein sequence ID" value="MRZ53776.1"/>
    <property type="molecule type" value="Genomic_DNA"/>
</dbReference>
<keyword evidence="1" id="KW-0812">Transmembrane</keyword>
<evidence type="ECO:0000313" key="12">
    <source>
        <dbReference type="Proteomes" id="UP000284660"/>
    </source>
</evidence>
<evidence type="ECO:0000313" key="7">
    <source>
        <dbReference type="EMBL" id="OUP20980.1"/>
    </source>
</evidence>
<name>A0A174EIP5_PARDI</name>
<reference evidence="8 16" key="6">
    <citation type="submission" date="2020-04" db="EMBL/GenBank/DDBJ databases">
        <title>Complete Genomes and Methylome analysis of CBBP consortium that reverse antibiotic-induced susceptibility to vancomycin-resistant Enterococcus faecium infection.</title>
        <authorList>
            <person name="Fomenkov A."/>
            <person name="Zhang Z."/>
            <person name="Pamer E."/>
            <person name="Roberts R.J."/>
        </authorList>
    </citation>
    <scope>NUCLEOTIDE SEQUENCE [LARGE SCALE GENOMIC DNA]</scope>
    <source>
        <strain evidence="16">CBBP</strain>
        <strain evidence="8">CBBP-1</strain>
    </source>
</reference>
<dbReference type="Proteomes" id="UP000284660">
    <property type="component" value="Unassembled WGS sequence"/>
</dbReference>
<dbReference type="InterPro" id="IPR007621">
    <property type="entry name" value="TPM_dom"/>
</dbReference>
<gene>
    <name evidence="7" type="ORF">B5F32_03940</name>
    <name evidence="9" type="ORF">DW782_02255</name>
    <name evidence="3" type="ORF">ERS852380_02103</name>
    <name evidence="4" type="ORF">GKD67_02650</name>
    <name evidence="5" type="ORF">GKD68_03305</name>
    <name evidence="6" type="ORF">GKD70_05855</name>
    <name evidence="8" type="ORF">HHO38_04900</name>
</gene>
<evidence type="ECO:0000313" key="10">
    <source>
        <dbReference type="Proteomes" id="UP000095455"/>
    </source>
</evidence>
<evidence type="ECO:0000313" key="13">
    <source>
        <dbReference type="Proteomes" id="UP000432516"/>
    </source>
</evidence>
<feature type="transmembrane region" description="Helical" evidence="1">
    <location>
        <begin position="204"/>
        <end position="225"/>
    </location>
</feature>
<dbReference type="EMBL" id="CYYK01000007">
    <property type="protein sequence ID" value="CUO36085.1"/>
    <property type="molecule type" value="Genomic_DNA"/>
</dbReference>
<evidence type="ECO:0000313" key="11">
    <source>
        <dbReference type="Proteomes" id="UP000195950"/>
    </source>
</evidence>
<dbReference type="Proteomes" id="UP000432516">
    <property type="component" value="Unassembled WGS sequence"/>
</dbReference>
<dbReference type="Pfam" id="PF04536">
    <property type="entry name" value="TPM_phosphatase"/>
    <property type="match status" value="1"/>
</dbReference>
<reference evidence="13 14" key="5">
    <citation type="journal article" date="2019" name="Nat. Med.">
        <title>A library of human gut bacterial isolates paired with longitudinal multiomics data enables mechanistic microbiome research.</title>
        <authorList>
            <person name="Poyet M."/>
            <person name="Groussin M."/>
            <person name="Gibbons S.M."/>
            <person name="Avila-Pacheco J."/>
            <person name="Jiang X."/>
            <person name="Kearney S.M."/>
            <person name="Perrotta A.R."/>
            <person name="Berdy B."/>
            <person name="Zhao S."/>
            <person name="Lieberman T.D."/>
            <person name="Swanson P.K."/>
            <person name="Smith M."/>
            <person name="Roesemann S."/>
            <person name="Alexander J.E."/>
            <person name="Rich S.A."/>
            <person name="Livny J."/>
            <person name="Vlamakis H."/>
            <person name="Clish C."/>
            <person name="Bullock K."/>
            <person name="Deik A."/>
            <person name="Scott J."/>
            <person name="Pierce K.A."/>
            <person name="Xavier R.J."/>
            <person name="Alm E.J."/>
        </authorList>
    </citation>
    <scope>NUCLEOTIDE SEQUENCE [LARGE SCALE GENOMIC DNA]</scope>
    <source>
        <strain evidence="5 13">BIOML-A2</strain>
        <strain evidence="6 14">BIOML-A20</strain>
        <strain evidence="4 15">BIOML-A9</strain>
    </source>
</reference>
<dbReference type="Proteomes" id="UP000461276">
    <property type="component" value="Unassembled WGS sequence"/>
</dbReference>
<dbReference type="OrthoDB" id="9810918at2"/>
<evidence type="ECO:0000259" key="2">
    <source>
        <dbReference type="Pfam" id="PF04536"/>
    </source>
</evidence>
<keyword evidence="1" id="KW-1133">Transmembrane helix</keyword>
<evidence type="ECO:0000313" key="4">
    <source>
        <dbReference type="EMBL" id="MRY92155.1"/>
    </source>
</evidence>
<organism evidence="4 15">
    <name type="scientific">Parabacteroides distasonis</name>
    <dbReference type="NCBI Taxonomy" id="823"/>
    <lineage>
        <taxon>Bacteria</taxon>
        <taxon>Pseudomonadati</taxon>
        <taxon>Bacteroidota</taxon>
        <taxon>Bacteroidia</taxon>
        <taxon>Bacteroidales</taxon>
        <taxon>Tannerellaceae</taxon>
        <taxon>Parabacteroides</taxon>
    </lineage>
</organism>
<accession>A0A174EIP5</accession>
<dbReference type="EMBL" id="WKMY01000001">
    <property type="protein sequence ID" value="MRY92155.1"/>
    <property type="molecule type" value="Genomic_DNA"/>
</dbReference>
<dbReference type="Proteomes" id="UP000501982">
    <property type="component" value="Chromosome"/>
</dbReference>
<dbReference type="EMBL" id="QSJN01000001">
    <property type="protein sequence ID" value="RHD78135.1"/>
    <property type="molecule type" value="Genomic_DNA"/>
</dbReference>
<dbReference type="Gene3D" id="3.10.310.50">
    <property type="match status" value="1"/>
</dbReference>
<evidence type="ECO:0000313" key="8">
    <source>
        <dbReference type="EMBL" id="QJE27711.1"/>
    </source>
</evidence>
<evidence type="ECO:0000313" key="6">
    <source>
        <dbReference type="EMBL" id="MSB72820.1"/>
    </source>
</evidence>
<protein>
    <submittedName>
        <fullName evidence="3">Domain of uncharacterized function (DUF477)</fullName>
    </submittedName>
</protein>
<dbReference type="EMBL" id="NFJX01000003">
    <property type="protein sequence ID" value="OUP20980.1"/>
    <property type="molecule type" value="Genomic_DNA"/>
</dbReference>
<feature type="domain" description="TPM" evidence="2">
    <location>
        <begin position="54"/>
        <end position="179"/>
    </location>
</feature>
<proteinExistence type="predicted"/>
<dbReference type="PANTHER" id="PTHR30373:SF2">
    <property type="entry name" value="UPF0603 PROTEIN YGCG"/>
    <property type="match status" value="1"/>
</dbReference>
<evidence type="ECO:0000313" key="14">
    <source>
        <dbReference type="Proteomes" id="UP000441609"/>
    </source>
</evidence>
<reference evidence="11" key="2">
    <citation type="submission" date="2017-04" db="EMBL/GenBank/DDBJ databases">
        <title>Function of individual gut microbiota members based on whole genome sequencing of pure cultures obtained from chicken caecum.</title>
        <authorList>
            <person name="Medvecky M."/>
            <person name="Cejkova D."/>
            <person name="Polansky O."/>
            <person name="Karasova D."/>
            <person name="Kubasova T."/>
            <person name="Cizek A."/>
            <person name="Rychlik I."/>
        </authorList>
    </citation>
    <scope>NUCLEOTIDE SEQUENCE [LARGE SCALE GENOMIC DNA]</scope>
    <source>
        <strain evidence="11">An199</strain>
    </source>
</reference>
<evidence type="ECO:0000256" key="1">
    <source>
        <dbReference type="SAM" id="Phobius"/>
    </source>
</evidence>
<dbReference type="Proteomes" id="UP000195950">
    <property type="component" value="Unassembled WGS sequence"/>
</dbReference>
<evidence type="ECO:0000313" key="3">
    <source>
        <dbReference type="EMBL" id="CUO36085.1"/>
    </source>
</evidence>
<evidence type="ECO:0000313" key="9">
    <source>
        <dbReference type="EMBL" id="RHD78135.1"/>
    </source>
</evidence>
<reference evidence="7" key="3">
    <citation type="journal article" date="2018" name="BMC Genomics">
        <title>Whole genome sequencing and function prediction of 133 gut anaerobes isolated from chicken caecum in pure cultures.</title>
        <authorList>
            <person name="Medvecky M."/>
            <person name="Cejkova D."/>
            <person name="Polansky O."/>
            <person name="Karasova D."/>
            <person name="Kubasova T."/>
            <person name="Cizek A."/>
            <person name="Rychlik I."/>
        </authorList>
    </citation>
    <scope>NUCLEOTIDE SEQUENCE</scope>
    <source>
        <strain evidence="7">An199</strain>
    </source>
</reference>
<keyword evidence="1" id="KW-0472">Membrane</keyword>
<dbReference type="EMBL" id="CP051672">
    <property type="protein sequence ID" value="QJE27711.1"/>
    <property type="molecule type" value="Genomic_DNA"/>
</dbReference>
<reference evidence="9 12" key="4">
    <citation type="submission" date="2018-08" db="EMBL/GenBank/DDBJ databases">
        <title>A genome reference for cultivated species of the human gut microbiota.</title>
        <authorList>
            <person name="Zou Y."/>
            <person name="Xue W."/>
            <person name="Luo G."/>
        </authorList>
    </citation>
    <scope>NUCLEOTIDE SEQUENCE [LARGE SCALE GENOMIC DNA]</scope>
    <source>
        <strain evidence="9 12">AM30-4</strain>
    </source>
</reference>
<dbReference type="Proteomes" id="UP000441609">
    <property type="component" value="Unassembled WGS sequence"/>
</dbReference>
<dbReference type="RefSeq" id="WP_005857032.1">
    <property type="nucleotide sequence ID" value="NZ_BQOC01000001.1"/>
</dbReference>
<sequence length="323" mass="34751">MSEIKNIGSRCKCPVSLLWISLLLVGFASSIFAAKDYSIETIPNVRLSNRLNHVSNPDGIITPDDAARINQLLNVVEDSLGIEVAVVAVNSIGDQDARMFATDLFKHWGLGQKSKDNGLLIQLVTEPSQRSVVFETGYGIEGVLPDAICYRLQQRYMMPDLKAGNYSAGMLKGVMAVTKYLMSSDYERAGMTGNRSSSSSDDDFMWIFVVGIIGMIGFSAFIAYLKYRPKACPRCGKKTFVYMGQQVIREATRFSEGLAEDVYRCKSCGYTEKKNRTIDRIHRGGGGPIIMGGGGGFGGFSGGGGGGSWGGGSSGGGGSISRF</sequence>
<dbReference type="EMBL" id="WKMO01000004">
    <property type="protein sequence ID" value="MSB72820.1"/>
    <property type="molecule type" value="Genomic_DNA"/>
</dbReference>
<evidence type="ECO:0000313" key="5">
    <source>
        <dbReference type="EMBL" id="MRZ53776.1"/>
    </source>
</evidence>
<dbReference type="AlphaFoldDB" id="A0A174EIP5"/>
<dbReference type="Proteomes" id="UP000095455">
    <property type="component" value="Unassembled WGS sequence"/>
</dbReference>
<reference evidence="3 10" key="1">
    <citation type="submission" date="2015-09" db="EMBL/GenBank/DDBJ databases">
        <authorList>
            <consortium name="Pathogen Informatics"/>
        </authorList>
    </citation>
    <scope>NUCLEOTIDE SEQUENCE [LARGE SCALE GENOMIC DNA]</scope>
    <source>
        <strain evidence="3 10">2789STDY5608822</strain>
    </source>
</reference>
<dbReference type="PANTHER" id="PTHR30373">
    <property type="entry name" value="UPF0603 PROTEIN YGCG"/>
    <property type="match status" value="1"/>
</dbReference>
<evidence type="ECO:0000313" key="16">
    <source>
        <dbReference type="Proteomes" id="UP000501982"/>
    </source>
</evidence>